<dbReference type="InParanoid" id="I7M2U4"/>
<dbReference type="OrthoDB" id="282957at2759"/>
<organism evidence="1 2">
    <name type="scientific">Tetrahymena thermophila (strain SB210)</name>
    <dbReference type="NCBI Taxonomy" id="312017"/>
    <lineage>
        <taxon>Eukaryota</taxon>
        <taxon>Sar</taxon>
        <taxon>Alveolata</taxon>
        <taxon>Ciliophora</taxon>
        <taxon>Intramacronucleata</taxon>
        <taxon>Oligohymenophorea</taxon>
        <taxon>Hymenostomatida</taxon>
        <taxon>Tetrahymenina</taxon>
        <taxon>Tetrahymenidae</taxon>
        <taxon>Tetrahymena</taxon>
    </lineage>
</organism>
<reference evidence="2" key="1">
    <citation type="journal article" date="2006" name="PLoS Biol.">
        <title>Macronuclear genome sequence of the ciliate Tetrahymena thermophila, a model eukaryote.</title>
        <authorList>
            <person name="Eisen J.A."/>
            <person name="Coyne R.S."/>
            <person name="Wu M."/>
            <person name="Wu D."/>
            <person name="Thiagarajan M."/>
            <person name="Wortman J.R."/>
            <person name="Badger J.H."/>
            <person name="Ren Q."/>
            <person name="Amedeo P."/>
            <person name="Jones K.M."/>
            <person name="Tallon L.J."/>
            <person name="Delcher A.L."/>
            <person name="Salzberg S.L."/>
            <person name="Silva J.C."/>
            <person name="Haas B.J."/>
            <person name="Majoros W.H."/>
            <person name="Farzad M."/>
            <person name="Carlton J.M."/>
            <person name="Smith R.K. Jr."/>
            <person name="Garg J."/>
            <person name="Pearlman R.E."/>
            <person name="Karrer K.M."/>
            <person name="Sun L."/>
            <person name="Manning G."/>
            <person name="Elde N.C."/>
            <person name="Turkewitz A.P."/>
            <person name="Asai D.J."/>
            <person name="Wilkes D.E."/>
            <person name="Wang Y."/>
            <person name="Cai H."/>
            <person name="Collins K."/>
            <person name="Stewart B.A."/>
            <person name="Lee S.R."/>
            <person name="Wilamowska K."/>
            <person name="Weinberg Z."/>
            <person name="Ruzzo W.L."/>
            <person name="Wloga D."/>
            <person name="Gaertig J."/>
            <person name="Frankel J."/>
            <person name="Tsao C.-C."/>
            <person name="Gorovsky M.A."/>
            <person name="Keeling P.J."/>
            <person name="Waller R.F."/>
            <person name="Patron N.J."/>
            <person name="Cherry J.M."/>
            <person name="Stover N.A."/>
            <person name="Krieger C.J."/>
            <person name="del Toro C."/>
            <person name="Ryder H.F."/>
            <person name="Williamson S.C."/>
            <person name="Barbeau R.A."/>
            <person name="Hamilton E.P."/>
            <person name="Orias E."/>
        </authorList>
    </citation>
    <scope>NUCLEOTIDE SEQUENCE [LARGE SCALE GENOMIC DNA]</scope>
    <source>
        <strain evidence="2">SB210</strain>
    </source>
</reference>
<reference evidence="6 7" key="3">
    <citation type="journal article" date="2023" name="Nat. Commun.">
        <title>Structures of Tetrahymena thermophila respiratory megacomplexes on the tubular mitochondrial cristae.</title>
        <authorList>
            <person name="Han F."/>
            <person name="Hu Y."/>
            <person name="Wu M."/>
            <person name="He Z."/>
            <person name="Tian H."/>
            <person name="Zhou L."/>
        </authorList>
    </citation>
    <scope>STRUCTURE BY ELECTRON MICROSCOPY (2.96 ANGSTROMS)</scope>
</reference>
<dbReference type="PDB" id="8B6F">
    <property type="method" value="EM"/>
    <property type="resolution" value="2.80 A"/>
    <property type="chains" value="BG=1-175"/>
</dbReference>
<keyword evidence="3 4" id="KW-0002">3D-structure</keyword>
<dbReference type="EMBL" id="GG662603">
    <property type="protein sequence ID" value="EAS01316.3"/>
    <property type="molecule type" value="Genomic_DNA"/>
</dbReference>
<proteinExistence type="evidence at protein level"/>
<gene>
    <name evidence="1" type="ORF">TTHERM_00149260</name>
</gene>
<keyword evidence="2" id="KW-1185">Reference proteome</keyword>
<evidence type="ECO:0000313" key="2">
    <source>
        <dbReference type="Proteomes" id="UP000009168"/>
    </source>
</evidence>
<accession>I7M2U4</accession>
<dbReference type="EMDB" id="EMD-25882"/>
<dbReference type="EMDB" id="EMD-16184"/>
<dbReference type="RefSeq" id="XP_001021561.3">
    <property type="nucleotide sequence ID" value="XM_001021561.3"/>
</dbReference>
<dbReference type="EMDB" id="EMD-15865"/>
<evidence type="ECO:0007829" key="5">
    <source>
        <dbReference type="PDB" id="8BQS"/>
    </source>
</evidence>
<name>I7M2U4_TETTS</name>
<reference evidence="3" key="2">
    <citation type="journal article" date="2022" name="Science">
        <title>Structures of &lt;i&gt;Tetrahymena&lt;/i&gt;'s respiratory chain reveal the diversity of eukaryotic core metabolism.</title>
        <authorList>
            <person name="Zhou L."/>
            <person name="Maldonado M."/>
            <person name="Padavannil A."/>
            <person name="Guo F."/>
            <person name="Letts J.A."/>
        </authorList>
    </citation>
    <scope>STRUCTURE BY ELECTRON MICROSCOPY (2.60 ANGSTROMS)</scope>
</reference>
<dbReference type="PDB" id="8GZU">
    <property type="method" value="EM"/>
    <property type="resolution" value="4.18 A"/>
    <property type="chains" value="AM/am=1-175"/>
</dbReference>
<reference evidence="4 5" key="4">
    <citation type="journal article" date="2023" name="Nature">
        <title>Structural basis of mitochondrial membrane bending by the I-II-III&lt;sub&gt;2&lt;/sub&gt;-IV&lt;sub&gt;2&lt;/sub&gt; supercomplex.</title>
        <authorList>
            <person name="Muhleip A."/>
            <person name="Flygaard R.K."/>
            <person name="Baradaran R."/>
            <person name="Haapanen O."/>
            <person name="Gruhl T."/>
            <person name="Tobiasson V."/>
            <person name="Marechal A."/>
            <person name="Sharma V."/>
            <person name="Amunts A."/>
        </authorList>
    </citation>
    <scope>STRUCTURE BY ELECTRON MICROSCOPY (2.80 ANGSTROMS)</scope>
</reference>
<dbReference type="PDB" id="8GYM">
    <property type="method" value="EM"/>
    <property type="resolution" value="2.96 A"/>
    <property type="chains" value="AM/am=1-175"/>
</dbReference>
<evidence type="ECO:0007829" key="4">
    <source>
        <dbReference type="PDB" id="8B6F"/>
    </source>
</evidence>
<dbReference type="EMDB" id="EMD-34373"/>
<dbReference type="EMDB" id="EMD-34403"/>
<dbReference type="PDB" id="8BQS">
    <property type="method" value="EM"/>
    <property type="resolution" value="2.90 A"/>
    <property type="chains" value="BG=1-175"/>
</dbReference>
<dbReference type="PDB" id="7TGH">
    <property type="method" value="EM"/>
    <property type="resolution" value="2.60 A"/>
    <property type="chains" value="AM=1-175"/>
</dbReference>
<evidence type="ECO:0007829" key="6">
    <source>
        <dbReference type="PDB" id="8GYM"/>
    </source>
</evidence>
<dbReference type="AlphaFoldDB" id="I7M2U4"/>
<dbReference type="GeneID" id="7825255"/>
<dbReference type="eggNOG" id="ENOG502SR6C">
    <property type="taxonomic scope" value="Eukaryota"/>
</dbReference>
<dbReference type="Proteomes" id="UP000009168">
    <property type="component" value="Unassembled WGS sequence"/>
</dbReference>
<dbReference type="STRING" id="312017.I7M2U4"/>
<sequence>MQFFRPDFIATQVLRRADMAHSPFHKAIHDLEDKRSKLFPDRRRIPGRKAKLLLAASLLLQMWGVGKIIEIKKFMKRRDIELKGLQRKAAPFMQSMNDVRHLALRERNDMLYNELLSVHGEEYAQKMQKRFHQTDIWAPFRHRYAYMYNSSNKNVKDYKQVTLSRYINGFDKFNV</sequence>
<dbReference type="KEGG" id="tet:TTHERM_00149260"/>
<evidence type="ECO:0007829" key="7">
    <source>
        <dbReference type="PDB" id="8GZU"/>
    </source>
</evidence>
<evidence type="ECO:0000313" key="1">
    <source>
        <dbReference type="EMBL" id="EAS01316.3"/>
    </source>
</evidence>
<protein>
    <submittedName>
        <fullName evidence="1">Uncharacterized protein</fullName>
    </submittedName>
</protein>
<evidence type="ECO:0007829" key="3">
    <source>
        <dbReference type="PDB" id="7TGH"/>
    </source>
</evidence>